<feature type="region of interest" description="Disordered" evidence="1">
    <location>
        <begin position="73"/>
        <end position="100"/>
    </location>
</feature>
<protein>
    <recommendedName>
        <fullName evidence="4">Aminoglycoside phosphotransferase domain-containing protein</fullName>
    </recommendedName>
</protein>
<dbReference type="GO" id="GO:0005737">
    <property type="term" value="C:cytoplasm"/>
    <property type="evidence" value="ECO:0007669"/>
    <property type="project" value="TreeGrafter"/>
</dbReference>
<dbReference type="PANTHER" id="PTHR22603">
    <property type="entry name" value="CHOLINE/ETHANOALAMINE KINASE"/>
    <property type="match status" value="1"/>
</dbReference>
<dbReference type="Gene3D" id="3.90.1200.10">
    <property type="match status" value="1"/>
</dbReference>
<gene>
    <name evidence="2" type="ORF">DXX92_09955</name>
</gene>
<feature type="region of interest" description="Disordered" evidence="1">
    <location>
        <begin position="1"/>
        <end position="23"/>
    </location>
</feature>
<proteinExistence type="predicted"/>
<organism evidence="2 3">
    <name type="scientific">Thalassotalea euphylliae</name>
    <dbReference type="NCBI Taxonomy" id="1655234"/>
    <lineage>
        <taxon>Bacteria</taxon>
        <taxon>Pseudomonadati</taxon>
        <taxon>Pseudomonadota</taxon>
        <taxon>Gammaproteobacteria</taxon>
        <taxon>Alteromonadales</taxon>
        <taxon>Colwelliaceae</taxon>
        <taxon>Thalassotalea</taxon>
    </lineage>
</organism>
<dbReference type="GO" id="GO:0004103">
    <property type="term" value="F:choline kinase activity"/>
    <property type="evidence" value="ECO:0007669"/>
    <property type="project" value="TreeGrafter"/>
</dbReference>
<sequence>MPVTIGMNDKQSEHTEYSEQKSNKSLPRFIESVNTELSRLSCFVGKSLEIIKINSGFSQQVFKVSTVEVSVSGKDKDKDKHKRKEKDKCRENKQANCSTSPNTALEPEFYIAKRFSDKTTAQLEAFVQRFLADKALSPKIIYCEGQWLVSEFIDKPLLSQLTLSEEEKITIATSALAKFHRAFNIATDTRNITKLDLVSVLSELVSELKELEVGLAESDQQLISKAVSFAKALQHDVDLFSIQSKASKTKASKVKASKVETSNSMTDCTATNKSHRQLQHSANLVVVHGDLNYTNLLVSQTNKDIDACVIDFESVAMAPVEYDLGMLMAINNVPLSLTSLTVKNYLKSSLKLRKINLEEVTRYAFISSIINWLWFLGQAGDKFNNSCVENYKAMALKQKNYAKMVISAV</sequence>
<dbReference type="AlphaFoldDB" id="A0A3E0UFL6"/>
<feature type="compositionally biased region" description="Basic and acidic residues" evidence="1">
    <location>
        <begin position="10"/>
        <end position="22"/>
    </location>
</feature>
<evidence type="ECO:0008006" key="4">
    <source>
        <dbReference type="Google" id="ProtNLM"/>
    </source>
</evidence>
<dbReference type="GO" id="GO:0006646">
    <property type="term" value="P:phosphatidylethanolamine biosynthetic process"/>
    <property type="evidence" value="ECO:0007669"/>
    <property type="project" value="TreeGrafter"/>
</dbReference>
<dbReference type="Proteomes" id="UP000256999">
    <property type="component" value="Unassembled WGS sequence"/>
</dbReference>
<evidence type="ECO:0000313" key="3">
    <source>
        <dbReference type="Proteomes" id="UP000256999"/>
    </source>
</evidence>
<dbReference type="InterPro" id="IPR011009">
    <property type="entry name" value="Kinase-like_dom_sf"/>
</dbReference>
<accession>A0A3E0UFL6</accession>
<name>A0A3E0UFL6_9GAMM</name>
<dbReference type="SUPFAM" id="SSF56112">
    <property type="entry name" value="Protein kinase-like (PK-like)"/>
    <property type="match status" value="1"/>
</dbReference>
<evidence type="ECO:0000313" key="2">
    <source>
        <dbReference type="EMBL" id="REL35650.1"/>
    </source>
</evidence>
<dbReference type="EMBL" id="QUOV01000001">
    <property type="protein sequence ID" value="REL35650.1"/>
    <property type="molecule type" value="Genomic_DNA"/>
</dbReference>
<dbReference type="GO" id="GO:0004305">
    <property type="term" value="F:ethanolamine kinase activity"/>
    <property type="evidence" value="ECO:0007669"/>
    <property type="project" value="TreeGrafter"/>
</dbReference>
<comment type="caution">
    <text evidence="2">The sequence shown here is derived from an EMBL/GenBank/DDBJ whole genome shotgun (WGS) entry which is preliminary data.</text>
</comment>
<evidence type="ECO:0000256" key="1">
    <source>
        <dbReference type="SAM" id="MobiDB-lite"/>
    </source>
</evidence>
<reference evidence="2 3" key="1">
    <citation type="submission" date="2018-08" db="EMBL/GenBank/DDBJ databases">
        <title>Thalassotalea euphylliae genome.</title>
        <authorList>
            <person name="Summers S."/>
            <person name="Rice S.A."/>
            <person name="Freckelton M.L."/>
            <person name="Nedved B.T."/>
            <person name="Hadfield M.G."/>
        </authorList>
    </citation>
    <scope>NUCLEOTIDE SEQUENCE [LARGE SCALE GENOMIC DNA]</scope>
    <source>
        <strain evidence="2 3">H2</strain>
    </source>
</reference>
<dbReference type="PANTHER" id="PTHR22603:SF93">
    <property type="entry name" value="RE24176P"/>
    <property type="match status" value="1"/>
</dbReference>
<dbReference type="Pfam" id="PF01633">
    <property type="entry name" value="Choline_kinase"/>
    <property type="match status" value="1"/>
</dbReference>
<dbReference type="OrthoDB" id="179763at2"/>